<evidence type="ECO:0000256" key="4">
    <source>
        <dbReference type="ARBA" id="ARBA00022452"/>
    </source>
</evidence>
<keyword evidence="9 10" id="KW-0998">Cell outer membrane</keyword>
<evidence type="ECO:0000313" key="13">
    <source>
        <dbReference type="Proteomes" id="UP000060699"/>
    </source>
</evidence>
<dbReference type="Proteomes" id="UP000060699">
    <property type="component" value="Chromosome"/>
</dbReference>
<dbReference type="PANTHER" id="PTHR47234">
    <property type="match status" value="1"/>
</dbReference>
<dbReference type="Gene3D" id="2.40.170.20">
    <property type="entry name" value="TonB-dependent receptor, beta-barrel domain"/>
    <property type="match status" value="1"/>
</dbReference>
<keyword evidence="8 12" id="KW-0675">Receptor</keyword>
<evidence type="ECO:0000256" key="9">
    <source>
        <dbReference type="ARBA" id="ARBA00023237"/>
    </source>
</evidence>
<organism evidence="12 13">
    <name type="scientific">Roseateles depolymerans</name>
    <dbReference type="NCBI Taxonomy" id="76731"/>
    <lineage>
        <taxon>Bacteria</taxon>
        <taxon>Pseudomonadati</taxon>
        <taxon>Pseudomonadota</taxon>
        <taxon>Betaproteobacteria</taxon>
        <taxon>Burkholderiales</taxon>
        <taxon>Sphaerotilaceae</taxon>
        <taxon>Roseateles</taxon>
    </lineage>
</organism>
<dbReference type="Pfam" id="PF07715">
    <property type="entry name" value="Plug"/>
    <property type="match status" value="1"/>
</dbReference>
<dbReference type="PANTHER" id="PTHR47234:SF2">
    <property type="entry name" value="TONB-DEPENDENT RECEPTOR"/>
    <property type="match status" value="1"/>
</dbReference>
<keyword evidence="13" id="KW-1185">Reference proteome</keyword>
<evidence type="ECO:0000256" key="3">
    <source>
        <dbReference type="ARBA" id="ARBA00022448"/>
    </source>
</evidence>
<comment type="subcellular location">
    <subcellularLocation>
        <location evidence="1 10">Cell outer membrane</location>
        <topology evidence="1 10">Multi-pass membrane protein</topology>
    </subcellularLocation>
</comment>
<dbReference type="PROSITE" id="PS52016">
    <property type="entry name" value="TONB_DEPENDENT_REC_3"/>
    <property type="match status" value="1"/>
</dbReference>
<evidence type="ECO:0000256" key="1">
    <source>
        <dbReference type="ARBA" id="ARBA00004571"/>
    </source>
</evidence>
<keyword evidence="4 10" id="KW-1134">Transmembrane beta strand</keyword>
<reference evidence="12 13" key="1">
    <citation type="submission" date="2015-12" db="EMBL/GenBank/DDBJ databases">
        <title>Complete genome of Roseateles depolymerans KCTC 42856.</title>
        <authorList>
            <person name="Kim K.M."/>
        </authorList>
    </citation>
    <scope>NUCLEOTIDE SEQUENCE [LARGE SCALE GENOMIC DNA]</scope>
    <source>
        <strain evidence="12 13">KCTC 42856</strain>
    </source>
</reference>
<dbReference type="GO" id="GO:0009279">
    <property type="term" value="C:cell outer membrane"/>
    <property type="evidence" value="ECO:0007669"/>
    <property type="project" value="UniProtKB-SubCell"/>
</dbReference>
<keyword evidence="6 11" id="KW-0798">TonB box</keyword>
<proteinExistence type="inferred from homology"/>
<keyword evidence="5 10" id="KW-0812">Transmembrane</keyword>
<protein>
    <submittedName>
        <fullName evidence="12">TonB-dependent receptor</fullName>
    </submittedName>
</protein>
<dbReference type="InterPro" id="IPR036942">
    <property type="entry name" value="Beta-barrel_TonB_sf"/>
</dbReference>
<dbReference type="EMBL" id="CP013729">
    <property type="protein sequence ID" value="ALV04775.1"/>
    <property type="molecule type" value="Genomic_DNA"/>
</dbReference>
<evidence type="ECO:0000256" key="2">
    <source>
        <dbReference type="ARBA" id="ARBA00009810"/>
    </source>
</evidence>
<dbReference type="InterPro" id="IPR012910">
    <property type="entry name" value="Plug_dom"/>
</dbReference>
<evidence type="ECO:0000313" key="12">
    <source>
        <dbReference type="EMBL" id="ALV04775.1"/>
    </source>
</evidence>
<name>A0A0U3LIT5_9BURK</name>
<dbReference type="SUPFAM" id="SSF56935">
    <property type="entry name" value="Porins"/>
    <property type="match status" value="1"/>
</dbReference>
<dbReference type="CDD" id="cd01347">
    <property type="entry name" value="ligand_gated_channel"/>
    <property type="match status" value="1"/>
</dbReference>
<dbReference type="Gene3D" id="2.170.130.10">
    <property type="entry name" value="TonB-dependent receptor, plug domain"/>
    <property type="match status" value="1"/>
</dbReference>
<dbReference type="STRING" id="76731.RD2015_272"/>
<dbReference type="Pfam" id="PF00593">
    <property type="entry name" value="TonB_dep_Rec_b-barrel"/>
    <property type="match status" value="1"/>
</dbReference>
<evidence type="ECO:0000256" key="5">
    <source>
        <dbReference type="ARBA" id="ARBA00022692"/>
    </source>
</evidence>
<dbReference type="KEGG" id="rdp:RD2015_272"/>
<gene>
    <name evidence="12" type="ORF">RD2015_272</name>
</gene>
<dbReference type="InterPro" id="IPR000531">
    <property type="entry name" value="Beta-barrel_TonB"/>
</dbReference>
<dbReference type="InterPro" id="IPR037066">
    <property type="entry name" value="Plug_dom_sf"/>
</dbReference>
<evidence type="ECO:0000256" key="10">
    <source>
        <dbReference type="PROSITE-ProRule" id="PRU01360"/>
    </source>
</evidence>
<evidence type="ECO:0000256" key="7">
    <source>
        <dbReference type="ARBA" id="ARBA00023136"/>
    </source>
</evidence>
<sequence length="936" mass="100558" precursor="true">MKLKPLARCLIVVGLGAHAATWAQEAQKIERVEITGSSIKRLKDEGALPVQVITDKELARKGITSAEQMLRQLGVNGTGADNATSNNNVFGADTDRLTGGTANANLRGLGPGSTLVLLNGRRVSTSGMSGGAVDLNAIPMAAIQRVEILKDGASAIYGTDAVGGVINFILKRDYQGASISLDASTPFESGGGQQRKASITGGWGSLERDGYNMMVSLSLTDNSILRGADRDWATGFNPALGLSPNSSSSPFANIINGTGTALGSGSTVTGSGDAVKYTRINLLSLQGACDQVTDGVQFQPGLWTPASASAATKASNYAGGRYLCNTDYGSQFMLAAPRKAENLVGRTTFKISDSTEAFLEITASRNRVKAELTPAQFSTSASTGTLYPVNGPYYLNLKNYGVNDFDPTKPIAYRWRAQDFGNRVIENVDENSRLLAGLEGDIGAYSYKLGASIAGAKGYSNLIDGYVYTAPLVSALNQGLINPFVMPGQTQSKQAMDLIESMKARGRLQGGETTLQQLDGSISGDLFRLPAGMMQFATGFDLRHETYEFAPDANGFNCTSSLSTGARDVLLCPGNTAVPKVSRNIGAVYGELAVPVIQGLDLQLALRHDQYSKIGGTTNPKVGFRWQPAQMVLFRGSYNTGFKAPSFQQLSPNVAPRDYTGTWSDPVRCPTDPTQCSIIGLDYTDSGNPNLKPEKSKQGTLGVVVSPFANFNAFADYWRVDLDQRIRKLTVGDVLNNYALFSDRIQRDANGNATLVQAGWINAADSTTRGIDWGLSYQFKHSTGTWLANVNGTHMLQAKERTIYGQPLVDYVGKFTTRTLYLRDKLNADLTWSRDAWSATLSTIYKSGYLDQDMSAKGVLPATANTRVASYTTFDLFGTYSGFKNTTLTVGIRNLLDRNPPFTHHDVDDVAGAGWDPRVADPYGRTLAVSVKYDFK</sequence>
<evidence type="ECO:0000256" key="11">
    <source>
        <dbReference type="RuleBase" id="RU003357"/>
    </source>
</evidence>
<comment type="similarity">
    <text evidence="2 10 11">Belongs to the TonB-dependent receptor family.</text>
</comment>
<dbReference type="AlphaFoldDB" id="A0A0U3LIT5"/>
<accession>A0A0U3LIT5</accession>
<keyword evidence="3 10" id="KW-0813">Transport</keyword>
<evidence type="ECO:0000256" key="8">
    <source>
        <dbReference type="ARBA" id="ARBA00023170"/>
    </source>
</evidence>
<dbReference type="PATRIC" id="fig|76731.3.peg.275"/>
<dbReference type="InterPro" id="IPR039426">
    <property type="entry name" value="TonB-dep_rcpt-like"/>
</dbReference>
<dbReference type="RefSeq" id="WP_232309902.1">
    <property type="nucleotide sequence ID" value="NZ_CP013729.1"/>
</dbReference>
<evidence type="ECO:0000256" key="6">
    <source>
        <dbReference type="ARBA" id="ARBA00023077"/>
    </source>
</evidence>
<keyword evidence="7 10" id="KW-0472">Membrane</keyword>